<comment type="similarity">
    <text evidence="1 3">Belongs to the GMC oxidoreductase family.</text>
</comment>
<dbReference type="SUPFAM" id="SSF51905">
    <property type="entry name" value="FAD/NAD(P)-binding domain"/>
    <property type="match status" value="1"/>
</dbReference>
<feature type="binding site" evidence="2">
    <location>
        <position position="147"/>
    </location>
    <ligand>
        <name>FAD</name>
        <dbReference type="ChEBI" id="CHEBI:57692"/>
    </ligand>
</feature>
<evidence type="ECO:0000259" key="4">
    <source>
        <dbReference type="PROSITE" id="PS00623"/>
    </source>
</evidence>
<dbReference type="PROSITE" id="PS00623">
    <property type="entry name" value="GMC_OXRED_1"/>
    <property type="match status" value="1"/>
</dbReference>
<accession>A0A9P0C446</accession>
<dbReference type="PIRSF" id="PIRSF000137">
    <property type="entry name" value="Alcohol_oxidase"/>
    <property type="match status" value="1"/>
</dbReference>
<sequence>MPDFHLSALIWEKTEKMPALTLPGWQPSCFLSLVAFGLTLYSKLAPNSRVPMIEDTSEVGSEYDFVIIGGGSAGAVLANRLSETREATVLVLEAGGQESDLSRIPLLAPSLQNTDLDWQYRTEPSDEHHRYCLAMTNNSCKWPRGKVLGGSSVLNFMLYVRGNKNDYDLWEQMGNPGWGYEEVLKYFLKSENNSNAELTRTPYHASGGLLSVQDIPWTSPLVETFLEAGEHLGYRTGDINGETQEGFVIPQGTIRDGSRFSTARAFVVPARIRPNLDISMRSHVTKIGFEGGESSKASSVSFTKNGREYTVRAKREVILSAGSVSSPQILMLSGIGPKDHLESLGIEVVKDLPVGLNLQDHLSVGTLTFRADENVTITPSVAFTPEALMEYLAAGSGPLTSLGACEGLAFVSTKYAGKWPDIELHLVPSSMYVTDTKPIGNRMYNLRTELYNGTEFEKLSGYLFTIYPLLLRPKSRGQIRLRSSDPFAHPIIEPNYLVERVDADVLVDGMKIALRLMETPPFRKLNARPLAIPFPGCEDHELFSSEYLECCIRHFTVTFYHPTSTCSMGKVVDHRLKVIGVEGLRVVDASVMPTVVSGNTNAPTIMIAEKGADMIKEDCKGYC</sequence>
<dbReference type="InterPro" id="IPR007867">
    <property type="entry name" value="GMC_OxRtase_C"/>
</dbReference>
<dbReference type="Gene3D" id="3.50.50.60">
    <property type="entry name" value="FAD/NAD(P)-binding domain"/>
    <property type="match status" value="1"/>
</dbReference>
<feature type="binding site" evidence="2">
    <location>
        <position position="284"/>
    </location>
    <ligand>
        <name>FAD</name>
        <dbReference type="ChEBI" id="CHEBI:57692"/>
    </ligand>
</feature>
<name>A0A9P0C446_BEMTA</name>
<evidence type="ECO:0000256" key="3">
    <source>
        <dbReference type="RuleBase" id="RU003968"/>
    </source>
</evidence>
<dbReference type="EMBL" id="OU963862">
    <property type="protein sequence ID" value="CAH0752917.1"/>
    <property type="molecule type" value="Genomic_DNA"/>
</dbReference>
<keyword evidence="7" id="KW-1185">Reference proteome</keyword>
<dbReference type="PANTHER" id="PTHR11552:SF227">
    <property type="entry name" value="GLUCOSE DEHYDROGENASE [FAD, QUINONE]-LIKE PROTEIN"/>
    <property type="match status" value="1"/>
</dbReference>
<dbReference type="Proteomes" id="UP001152759">
    <property type="component" value="Chromosome 1"/>
</dbReference>
<dbReference type="Gene3D" id="3.30.560.10">
    <property type="entry name" value="Glucose Oxidase, domain 3"/>
    <property type="match status" value="1"/>
</dbReference>
<evidence type="ECO:0000259" key="5">
    <source>
        <dbReference type="PROSITE" id="PS00624"/>
    </source>
</evidence>
<dbReference type="GO" id="GO:0050660">
    <property type="term" value="F:flavin adenine dinucleotide binding"/>
    <property type="evidence" value="ECO:0007669"/>
    <property type="project" value="InterPro"/>
</dbReference>
<evidence type="ECO:0000313" key="7">
    <source>
        <dbReference type="Proteomes" id="UP001152759"/>
    </source>
</evidence>
<dbReference type="InterPro" id="IPR036188">
    <property type="entry name" value="FAD/NAD-bd_sf"/>
</dbReference>
<feature type="domain" description="Glucose-methanol-choline oxidoreductase N-terminal" evidence="5">
    <location>
        <begin position="322"/>
        <end position="336"/>
    </location>
</feature>
<dbReference type="SUPFAM" id="SSF54373">
    <property type="entry name" value="FAD-linked reductases, C-terminal domain"/>
    <property type="match status" value="1"/>
</dbReference>
<dbReference type="PROSITE" id="PS00624">
    <property type="entry name" value="GMC_OXRED_2"/>
    <property type="match status" value="1"/>
</dbReference>
<keyword evidence="3" id="KW-0285">Flavoprotein</keyword>
<keyword evidence="2 3" id="KW-0274">FAD</keyword>
<dbReference type="AlphaFoldDB" id="A0A9P0C446"/>
<evidence type="ECO:0000256" key="2">
    <source>
        <dbReference type="PIRSR" id="PIRSR000137-2"/>
    </source>
</evidence>
<reference evidence="6" key="1">
    <citation type="submission" date="2021-12" db="EMBL/GenBank/DDBJ databases">
        <authorList>
            <person name="King R."/>
        </authorList>
    </citation>
    <scope>NUCLEOTIDE SEQUENCE</scope>
</reference>
<dbReference type="Pfam" id="PF05199">
    <property type="entry name" value="GMC_oxred_C"/>
    <property type="match status" value="1"/>
</dbReference>
<dbReference type="GO" id="GO:0016614">
    <property type="term" value="F:oxidoreductase activity, acting on CH-OH group of donors"/>
    <property type="evidence" value="ECO:0007669"/>
    <property type="project" value="InterPro"/>
</dbReference>
<evidence type="ECO:0000256" key="1">
    <source>
        <dbReference type="ARBA" id="ARBA00010790"/>
    </source>
</evidence>
<gene>
    <name evidence="6" type="ORF">BEMITA_LOCUS419</name>
</gene>
<proteinExistence type="inferred from homology"/>
<organism evidence="6 7">
    <name type="scientific">Bemisia tabaci</name>
    <name type="common">Sweetpotato whitefly</name>
    <name type="synonym">Aleurodes tabaci</name>
    <dbReference type="NCBI Taxonomy" id="7038"/>
    <lineage>
        <taxon>Eukaryota</taxon>
        <taxon>Metazoa</taxon>
        <taxon>Ecdysozoa</taxon>
        <taxon>Arthropoda</taxon>
        <taxon>Hexapoda</taxon>
        <taxon>Insecta</taxon>
        <taxon>Pterygota</taxon>
        <taxon>Neoptera</taxon>
        <taxon>Paraneoptera</taxon>
        <taxon>Hemiptera</taxon>
        <taxon>Sternorrhyncha</taxon>
        <taxon>Aleyrodoidea</taxon>
        <taxon>Aleyrodidae</taxon>
        <taxon>Aleyrodinae</taxon>
        <taxon>Bemisia</taxon>
    </lineage>
</organism>
<dbReference type="Pfam" id="PF00732">
    <property type="entry name" value="GMC_oxred_N"/>
    <property type="match status" value="1"/>
</dbReference>
<dbReference type="PANTHER" id="PTHR11552">
    <property type="entry name" value="GLUCOSE-METHANOL-CHOLINE GMC OXIDOREDUCTASE"/>
    <property type="match status" value="1"/>
</dbReference>
<protein>
    <recommendedName>
        <fullName evidence="4 5">Glucose-methanol-choline oxidoreductase N-terminal domain-containing protein</fullName>
    </recommendedName>
</protein>
<dbReference type="InterPro" id="IPR000172">
    <property type="entry name" value="GMC_OxRdtase_N"/>
</dbReference>
<comment type="cofactor">
    <cofactor evidence="2">
        <name>FAD</name>
        <dbReference type="ChEBI" id="CHEBI:57692"/>
    </cofactor>
</comment>
<feature type="domain" description="Glucose-methanol-choline oxidoreductase N-terminal" evidence="4">
    <location>
        <begin position="145"/>
        <end position="168"/>
    </location>
</feature>
<evidence type="ECO:0000313" key="6">
    <source>
        <dbReference type="EMBL" id="CAH0752917.1"/>
    </source>
</evidence>
<dbReference type="InterPro" id="IPR012132">
    <property type="entry name" value="GMC_OxRdtase"/>
</dbReference>